<evidence type="ECO:0000256" key="5">
    <source>
        <dbReference type="ARBA" id="ARBA00022723"/>
    </source>
</evidence>
<dbReference type="GO" id="GO:0006364">
    <property type="term" value="P:rRNA processing"/>
    <property type="evidence" value="ECO:0007669"/>
    <property type="project" value="UniProtKB-UniRule"/>
</dbReference>
<evidence type="ECO:0000256" key="13">
    <source>
        <dbReference type="PIRNR" id="PIRNR004803"/>
    </source>
</evidence>
<dbReference type="SUPFAM" id="SSF56281">
    <property type="entry name" value="Metallo-hydrolase/oxidoreductase"/>
    <property type="match status" value="1"/>
</dbReference>
<comment type="cofactor">
    <cofactor evidence="16">
        <name>Ca(2+)</name>
        <dbReference type="ChEBI" id="CHEBI:29108"/>
    </cofactor>
    <text evidence="16">Binds 1 Ca(2+) cation per subunit. Seen in 1 crystal structure, it is not clear if it is physiologically important.</text>
</comment>
<evidence type="ECO:0000256" key="11">
    <source>
        <dbReference type="ARBA" id="ARBA00065702"/>
    </source>
</evidence>
<dbReference type="EC" id="3.1.-.-" evidence="12 13"/>
<dbReference type="PANTHER" id="PTHR43694">
    <property type="entry name" value="RIBONUCLEASE J"/>
    <property type="match status" value="1"/>
</dbReference>
<evidence type="ECO:0000256" key="8">
    <source>
        <dbReference type="ARBA" id="ARBA00022833"/>
    </source>
</evidence>
<feature type="binding site" evidence="16">
    <location>
        <position position="181"/>
    </location>
    <ligand>
        <name>Zn(2+)</name>
        <dbReference type="ChEBI" id="CHEBI:29105"/>
        <label>1</label>
        <note>catalytic</note>
    </ligand>
</feature>
<dbReference type="AlphaFoldDB" id="A0A7X2S0J4"/>
<feature type="binding site" evidence="16">
    <location>
        <position position="68"/>
    </location>
    <ligand>
        <name>Ca(2+)</name>
        <dbReference type="ChEBI" id="CHEBI:29108"/>
    </ligand>
</feature>
<feature type="active site" description="Proton acceptor" evidence="14">
    <location>
        <position position="385"/>
    </location>
</feature>
<evidence type="ECO:0000256" key="15">
    <source>
        <dbReference type="PIRSR" id="PIRSR004803-2"/>
    </source>
</evidence>
<keyword evidence="3 12" id="KW-0698">rRNA processing</keyword>
<dbReference type="Pfam" id="PF22505">
    <property type="entry name" value="RNase_J_b_CASP"/>
    <property type="match status" value="1"/>
</dbReference>
<dbReference type="Gene3D" id="3.10.20.580">
    <property type="match status" value="1"/>
</dbReference>
<name>A0A7X2S0J4_9BACI</name>
<reference evidence="18 19" key="1">
    <citation type="journal article" date="2017" name="Int. J. Syst. Evol. Microbiol.">
        <title>Bacillus mangrovi sp. nov., isolated from a sediment sample from a mangrove forest.</title>
        <authorList>
            <person name="Gupta V."/>
            <person name="Singh P.K."/>
            <person name="Korpole S."/>
            <person name="Tanuku N.R.S."/>
            <person name="Pinnaka A.K."/>
        </authorList>
    </citation>
    <scope>NUCLEOTIDE SEQUENCE [LARGE SCALE GENOMIC DNA]</scope>
    <source>
        <strain evidence="18 19">KCTC 33872</strain>
    </source>
</reference>
<evidence type="ECO:0000256" key="9">
    <source>
        <dbReference type="ARBA" id="ARBA00022839"/>
    </source>
</evidence>
<dbReference type="OrthoDB" id="9758375at2"/>
<feature type="domain" description="Metallo-beta-lactamase" evidence="17">
    <location>
        <begin position="38"/>
        <end position="233"/>
    </location>
</feature>
<dbReference type="Pfam" id="PF00753">
    <property type="entry name" value="Lactamase_B"/>
    <property type="match status" value="1"/>
</dbReference>
<dbReference type="EMBL" id="WMIB01000001">
    <property type="protein sequence ID" value="MTH51768.1"/>
    <property type="molecule type" value="Genomic_DNA"/>
</dbReference>
<comment type="cofactor">
    <cofactor evidence="13 16">
        <name>Zn(2+)</name>
        <dbReference type="ChEBI" id="CHEBI:29105"/>
    </cofactor>
    <text evidence="13 16">Binds 2 Zn(2+) ions per subunit. It is not clear if Zn(2+) or Mg(2+) is physiologically important.</text>
</comment>
<dbReference type="GO" id="GO:0004534">
    <property type="term" value="F:5'-3' RNA exonuclease activity"/>
    <property type="evidence" value="ECO:0007669"/>
    <property type="project" value="UniProtKB-UniRule"/>
</dbReference>
<evidence type="ECO:0000259" key="17">
    <source>
        <dbReference type="SMART" id="SM00849"/>
    </source>
</evidence>
<dbReference type="InterPro" id="IPR030854">
    <property type="entry name" value="RNase_J_bac"/>
</dbReference>
<feature type="binding site" evidence="16">
    <location>
        <position position="93"/>
    </location>
    <ligand>
        <name>Zn(2+)</name>
        <dbReference type="ChEBI" id="CHEBI:29105"/>
        <label>1</label>
        <note>catalytic</note>
    </ligand>
</feature>
<dbReference type="InterPro" id="IPR036866">
    <property type="entry name" value="RibonucZ/Hydroxyglut_hydro"/>
</dbReference>
<dbReference type="CDD" id="cd07714">
    <property type="entry name" value="RNaseJ_MBL-fold"/>
    <property type="match status" value="1"/>
</dbReference>
<comment type="subcellular location">
    <subcellularLocation>
        <location evidence="1 12 13">Cytoplasm</location>
    </subcellularLocation>
</comment>
<dbReference type="InterPro" id="IPR011108">
    <property type="entry name" value="RMMBL"/>
</dbReference>
<evidence type="ECO:0000256" key="3">
    <source>
        <dbReference type="ARBA" id="ARBA00022552"/>
    </source>
</evidence>
<accession>A0A7X2S0J4</accession>
<dbReference type="SMART" id="SM00849">
    <property type="entry name" value="Lactamase_B"/>
    <property type="match status" value="1"/>
</dbReference>
<dbReference type="InterPro" id="IPR004613">
    <property type="entry name" value="RNase_J"/>
</dbReference>
<evidence type="ECO:0000256" key="12">
    <source>
        <dbReference type="HAMAP-Rule" id="MF_01491"/>
    </source>
</evidence>
<keyword evidence="16" id="KW-0106">Calcium</keyword>
<evidence type="ECO:0000256" key="6">
    <source>
        <dbReference type="ARBA" id="ARBA00022759"/>
    </source>
</evidence>
<dbReference type="PANTHER" id="PTHR43694:SF4">
    <property type="entry name" value="RIBONUCLEASE J 2"/>
    <property type="match status" value="1"/>
</dbReference>
<dbReference type="InterPro" id="IPR041636">
    <property type="entry name" value="RNase_J_C"/>
</dbReference>
<dbReference type="HAMAP" id="MF_01491">
    <property type="entry name" value="RNase_J_bact"/>
    <property type="match status" value="1"/>
</dbReference>
<evidence type="ECO:0000256" key="4">
    <source>
        <dbReference type="ARBA" id="ARBA00022722"/>
    </source>
</evidence>
<dbReference type="GO" id="GO:0006397">
    <property type="term" value="P:mRNA processing"/>
    <property type="evidence" value="ECO:0007669"/>
    <property type="project" value="UniProtKB-ARBA"/>
</dbReference>
<feature type="binding site" evidence="15">
    <location>
        <begin position="250"/>
        <end position="252"/>
    </location>
    <ligand>
        <name>substrate</name>
    </ligand>
</feature>
<keyword evidence="19" id="KW-1185">Reference proteome</keyword>
<evidence type="ECO:0000256" key="7">
    <source>
        <dbReference type="ARBA" id="ARBA00022801"/>
    </source>
</evidence>
<dbReference type="InterPro" id="IPR042173">
    <property type="entry name" value="RNase_J_2"/>
</dbReference>
<keyword evidence="10 12" id="KW-0694">RNA-binding</keyword>
<proteinExistence type="inferred from homology"/>
<feature type="binding site" evidence="12 15">
    <location>
        <begin position="381"/>
        <end position="385"/>
    </location>
    <ligand>
        <name>substrate</name>
    </ligand>
</feature>
<keyword evidence="4 12" id="KW-0540">Nuclease</keyword>
<evidence type="ECO:0000256" key="16">
    <source>
        <dbReference type="PIRSR" id="PIRSR004803-3"/>
    </source>
</evidence>
<feature type="binding site" evidence="16">
    <location>
        <position position="159"/>
    </location>
    <ligand>
        <name>Zn(2+)</name>
        <dbReference type="ChEBI" id="CHEBI:29105"/>
        <label>1</label>
        <note>catalytic</note>
    </ligand>
</feature>
<evidence type="ECO:0000256" key="2">
    <source>
        <dbReference type="ARBA" id="ARBA00022490"/>
    </source>
</evidence>
<dbReference type="Pfam" id="PF17770">
    <property type="entry name" value="RNase_J_C"/>
    <property type="match status" value="1"/>
</dbReference>
<comment type="subunit">
    <text evidence="11">Unclear whether it forms homodimers or belongs to a larger complex. According to probably does not form homodimers, while shows homodimer formation. Both reports show RNase J1 and J2 interaction, probably as a heterotetramer shows it is a component of a possible RNA degradosome complex composed of rny, rnjA, rnjB, pnp, pfkA and eno, while finds no evidence of an RNA degradosome complex.</text>
</comment>
<feature type="binding site" evidence="16">
    <location>
        <position position="460"/>
    </location>
    <ligand>
        <name>Ca(2+)</name>
        <dbReference type="ChEBI" id="CHEBI:29108"/>
    </ligand>
</feature>
<keyword evidence="9 12" id="KW-0269">Exonuclease</keyword>
<keyword evidence="2 12" id="KW-0963">Cytoplasm</keyword>
<evidence type="ECO:0000313" key="19">
    <source>
        <dbReference type="Proteomes" id="UP000434639"/>
    </source>
</evidence>
<dbReference type="FunFam" id="3.10.20.580:FF:000001">
    <property type="entry name" value="Ribonuclease J"/>
    <property type="match status" value="1"/>
</dbReference>
<evidence type="ECO:0000313" key="18">
    <source>
        <dbReference type="EMBL" id="MTH51768.1"/>
    </source>
</evidence>
<dbReference type="GO" id="GO:0004521">
    <property type="term" value="F:RNA endonuclease activity"/>
    <property type="evidence" value="ECO:0007669"/>
    <property type="project" value="UniProtKB-UniRule"/>
</dbReference>
<dbReference type="Proteomes" id="UP000434639">
    <property type="component" value="Unassembled WGS sequence"/>
</dbReference>
<feature type="binding site" evidence="16">
    <location>
        <position position="91"/>
    </location>
    <ligand>
        <name>Zn(2+)</name>
        <dbReference type="ChEBI" id="CHEBI:29105"/>
        <label>1</label>
        <note>catalytic</note>
    </ligand>
</feature>
<organism evidence="18 19">
    <name type="scientific">Metabacillus mangrovi</name>
    <dbReference type="NCBI Taxonomy" id="1491830"/>
    <lineage>
        <taxon>Bacteria</taxon>
        <taxon>Bacillati</taxon>
        <taxon>Bacillota</taxon>
        <taxon>Bacilli</taxon>
        <taxon>Bacillales</taxon>
        <taxon>Bacillaceae</taxon>
        <taxon>Metabacillus</taxon>
    </lineage>
</organism>
<dbReference type="Gene3D" id="3.60.15.10">
    <property type="entry name" value="Ribonuclease Z/Hydroxyacylglutathione hydrolase-like"/>
    <property type="match status" value="1"/>
</dbReference>
<sequence length="572" mass="62826">MSLSDVERASKTGRISTLNLKIAENIKVIALGGVGEIGKNMYVVEVDSDIFIVDAGLMHPEGEMLGIDVVIPDISYLIENRSRVKAMFLTHGHEENIGGVFYVMQKLSIPVYGTKLTLALVVEKLKEYGMKNQSLLREIDSESKIEFDSAAVTFFRTNHSIPDSVGVAIHTSLGAIVHTGDFKFDQTPASNHVTDISKMATLGDEGVLCLMSDSTNAEKPGYSASESVVGTEISDAMYNADGRVIVAVFASNYSRIQHVINAAIENGRKLAIVGKNMLNVIQMAVKLGYIHVQEELIVSLQELSKLPSREAAILTTGTHGEPLGALNRMARHSHKQLNVTDGDTVMIAATPQPGHELEFSKTIDLLYRAGANVVFGQKQVHVSGHGNQEELKLMLNLMKPKYFMPVNGEYKMQVAHGKLAQQVGISKENILLIEKGDVVQIKENDVRATSKVTSGNILIDGLGVGDVGNIVLRDRRLLSQDGILIVVVTLDKANKQVVSGPEIISRGFVYVRESEELLEKSAELVKSIADKCMKDHLIEWSSLKLNIREALNQYLYEKTKRRPMILPIIMEV</sequence>
<gene>
    <name evidence="12" type="primary">rnj</name>
    <name evidence="18" type="ORF">GKZ89_00005</name>
</gene>
<comment type="function">
    <text evidence="12">An RNase that has 5'-3' exonuclease and possibly endonuclease activity. Involved in maturation of rRNA and in some organisms also mRNA maturation and/or decay.</text>
</comment>
<keyword evidence="7 12" id="KW-0378">Hydrolase</keyword>
<dbReference type="Pfam" id="PF07521">
    <property type="entry name" value="RMMBL"/>
    <property type="match status" value="1"/>
</dbReference>
<comment type="subunit">
    <text evidence="12">Homodimer, may be a subunit of the RNA degradosome.</text>
</comment>
<comment type="caution">
    <text evidence="18">The sequence shown here is derived from an EMBL/GenBank/DDBJ whole genome shotgun (WGS) entry which is preliminary data.</text>
</comment>
<dbReference type="GO" id="GO:0003723">
    <property type="term" value="F:RNA binding"/>
    <property type="evidence" value="ECO:0007669"/>
    <property type="project" value="UniProtKB-UniRule"/>
</dbReference>
<dbReference type="GO" id="GO:0005737">
    <property type="term" value="C:cytoplasm"/>
    <property type="evidence" value="ECO:0007669"/>
    <property type="project" value="UniProtKB-SubCell"/>
</dbReference>
<comment type="similarity">
    <text evidence="12 13">Belongs to the metallo-beta-lactamase superfamily. RNA-metabolizing metallo-beta-lactamase-like family. Bacterial RNase J subfamily.</text>
</comment>
<dbReference type="PIRSF" id="PIRSF004803">
    <property type="entry name" value="RnjA"/>
    <property type="match status" value="1"/>
</dbReference>
<keyword evidence="5 13" id="KW-0479">Metal-binding</keyword>
<dbReference type="NCBIfam" id="TIGR00649">
    <property type="entry name" value="MG423"/>
    <property type="match status" value="1"/>
</dbReference>
<evidence type="ECO:0000256" key="14">
    <source>
        <dbReference type="PIRSR" id="PIRSR004803-1"/>
    </source>
</evidence>
<dbReference type="InterPro" id="IPR001279">
    <property type="entry name" value="Metallo-B-lactamas"/>
</dbReference>
<dbReference type="GO" id="GO:0008270">
    <property type="term" value="F:zinc ion binding"/>
    <property type="evidence" value="ECO:0007669"/>
    <property type="project" value="InterPro"/>
</dbReference>
<keyword evidence="8 16" id="KW-0862">Zinc</keyword>
<keyword evidence="6 12" id="KW-0255">Endonuclease</keyword>
<protein>
    <recommendedName>
        <fullName evidence="12 13">Ribonuclease J</fullName>
        <shortName evidence="12">RNase J</shortName>
        <ecNumber evidence="12 13">3.1.-.-</ecNumber>
    </recommendedName>
</protein>
<dbReference type="Gene3D" id="3.40.50.10710">
    <property type="entry name" value="Metallo-hydrolase/oxidoreductase"/>
    <property type="match status" value="1"/>
</dbReference>
<dbReference type="InterPro" id="IPR055132">
    <property type="entry name" value="RNase_J_b_CASP"/>
</dbReference>
<feature type="binding site" evidence="16">
    <location>
        <position position="66"/>
    </location>
    <ligand>
        <name>Ca(2+)</name>
        <dbReference type="ChEBI" id="CHEBI:29108"/>
    </ligand>
</feature>
<evidence type="ECO:0000256" key="10">
    <source>
        <dbReference type="ARBA" id="ARBA00022884"/>
    </source>
</evidence>
<feature type="active site" description="Proton donor" evidence="14">
    <location>
        <position position="213"/>
    </location>
</feature>
<evidence type="ECO:0000256" key="1">
    <source>
        <dbReference type="ARBA" id="ARBA00004496"/>
    </source>
</evidence>